<evidence type="ECO:0000313" key="1">
    <source>
        <dbReference type="EMBL" id="KKL83571.1"/>
    </source>
</evidence>
<name>A0A0F9FZ88_9ZZZZ</name>
<reference evidence="1" key="1">
    <citation type="journal article" date="2015" name="Nature">
        <title>Complex archaea that bridge the gap between prokaryotes and eukaryotes.</title>
        <authorList>
            <person name="Spang A."/>
            <person name="Saw J.H."/>
            <person name="Jorgensen S.L."/>
            <person name="Zaremba-Niedzwiedzka K."/>
            <person name="Martijn J."/>
            <person name="Lind A.E."/>
            <person name="van Eijk R."/>
            <person name="Schleper C."/>
            <person name="Guy L."/>
            <person name="Ettema T.J."/>
        </authorList>
    </citation>
    <scope>NUCLEOTIDE SEQUENCE</scope>
</reference>
<gene>
    <name evidence="1" type="ORF">LCGC14_1973390</name>
</gene>
<sequence length="43" mass="4778">MDLKDTTEAAQAKQAREKLRRILKVLRECVDLLRGGSKGPGKP</sequence>
<protein>
    <submittedName>
        <fullName evidence="1">Uncharacterized protein</fullName>
    </submittedName>
</protein>
<accession>A0A0F9FZ88</accession>
<dbReference type="EMBL" id="LAZR01021945">
    <property type="protein sequence ID" value="KKL83571.1"/>
    <property type="molecule type" value="Genomic_DNA"/>
</dbReference>
<organism evidence="1">
    <name type="scientific">marine sediment metagenome</name>
    <dbReference type="NCBI Taxonomy" id="412755"/>
    <lineage>
        <taxon>unclassified sequences</taxon>
        <taxon>metagenomes</taxon>
        <taxon>ecological metagenomes</taxon>
    </lineage>
</organism>
<proteinExistence type="predicted"/>
<comment type="caution">
    <text evidence="1">The sequence shown here is derived from an EMBL/GenBank/DDBJ whole genome shotgun (WGS) entry which is preliminary data.</text>
</comment>
<dbReference type="AlphaFoldDB" id="A0A0F9FZ88"/>